<feature type="region of interest" description="Disordered" evidence="13">
    <location>
        <begin position="340"/>
        <end position="361"/>
    </location>
</feature>
<dbReference type="RefSeq" id="XP_062676969.1">
    <property type="nucleotide sequence ID" value="XM_062823527.1"/>
</dbReference>
<dbReference type="Proteomes" id="UP001278500">
    <property type="component" value="Unassembled WGS sequence"/>
</dbReference>
<comment type="function">
    <text evidence="8">Beta-glucosidases are one of a number of cellulolytic enzymes involved in the degradation of cellulosic biomass. Catalyzes the last step releasing glucose from the inhibitory cellobiose.</text>
</comment>
<comment type="similarity">
    <text evidence="2">Belongs to the glycosyl hydrolase 17 family.</text>
</comment>
<name>A0AAE0MK96_9PEZI</name>
<keyword evidence="7" id="KW-0326">Glycosidase</keyword>
<evidence type="ECO:0000256" key="13">
    <source>
        <dbReference type="SAM" id="MobiDB-lite"/>
    </source>
</evidence>
<keyword evidence="4" id="KW-0964">Secreted</keyword>
<evidence type="ECO:0000313" key="15">
    <source>
        <dbReference type="Proteomes" id="UP001278500"/>
    </source>
</evidence>
<feature type="compositionally biased region" description="Low complexity" evidence="13">
    <location>
        <begin position="340"/>
        <end position="355"/>
    </location>
</feature>
<evidence type="ECO:0000256" key="4">
    <source>
        <dbReference type="ARBA" id="ARBA00022525"/>
    </source>
</evidence>
<reference evidence="14" key="2">
    <citation type="submission" date="2023-06" db="EMBL/GenBank/DDBJ databases">
        <authorList>
            <consortium name="Lawrence Berkeley National Laboratory"/>
            <person name="Haridas S."/>
            <person name="Hensen N."/>
            <person name="Bonometti L."/>
            <person name="Westerberg I."/>
            <person name="Brannstrom I.O."/>
            <person name="Guillou S."/>
            <person name="Cros-Aarteil S."/>
            <person name="Calhoun S."/>
            <person name="Kuo A."/>
            <person name="Mondo S."/>
            <person name="Pangilinan J."/>
            <person name="Riley R."/>
            <person name="Labutti K."/>
            <person name="Andreopoulos B."/>
            <person name="Lipzen A."/>
            <person name="Chen C."/>
            <person name="Yanf M."/>
            <person name="Daum C."/>
            <person name="Ng V."/>
            <person name="Clum A."/>
            <person name="Steindorff A."/>
            <person name="Ohm R."/>
            <person name="Martin F."/>
            <person name="Silar P."/>
            <person name="Natvig D."/>
            <person name="Lalanne C."/>
            <person name="Gautier V."/>
            <person name="Ament-Velasquez S.L."/>
            <person name="Kruys A."/>
            <person name="Hutchinson M.I."/>
            <person name="Powell A.J."/>
            <person name="Barry K."/>
            <person name="Miller A.N."/>
            <person name="Grigoriev I.V."/>
            <person name="Debuchy R."/>
            <person name="Gladieux P."/>
            <person name="Thoren M.H."/>
            <person name="Johannesson H."/>
        </authorList>
    </citation>
    <scope>NUCLEOTIDE SEQUENCE</scope>
    <source>
        <strain evidence="14">CBS 560.94</strain>
    </source>
</reference>
<dbReference type="GeneID" id="87860681"/>
<gene>
    <name evidence="14" type="ORF">B0H65DRAFT_332834</name>
</gene>
<evidence type="ECO:0000256" key="11">
    <source>
        <dbReference type="ARBA" id="ARBA00041516"/>
    </source>
</evidence>
<dbReference type="AlphaFoldDB" id="A0AAE0MK96"/>
<comment type="caution">
    <text evidence="14">The sequence shown here is derived from an EMBL/GenBank/DDBJ whole genome shotgun (WGS) entry which is preliminary data.</text>
</comment>
<dbReference type="GO" id="GO:0042973">
    <property type="term" value="F:glucan endo-1,3-beta-D-glucosidase activity"/>
    <property type="evidence" value="ECO:0007669"/>
    <property type="project" value="TreeGrafter"/>
</dbReference>
<evidence type="ECO:0000256" key="5">
    <source>
        <dbReference type="ARBA" id="ARBA00022729"/>
    </source>
</evidence>
<evidence type="ECO:0000256" key="3">
    <source>
        <dbReference type="ARBA" id="ARBA00022512"/>
    </source>
</evidence>
<evidence type="ECO:0000256" key="6">
    <source>
        <dbReference type="ARBA" id="ARBA00022801"/>
    </source>
</evidence>
<dbReference type="InterPro" id="IPR050732">
    <property type="entry name" value="Beta-glucan_modifiers"/>
</dbReference>
<proteinExistence type="inferred from homology"/>
<keyword evidence="3" id="KW-0134">Cell wall</keyword>
<evidence type="ECO:0000256" key="7">
    <source>
        <dbReference type="ARBA" id="ARBA00023295"/>
    </source>
</evidence>
<evidence type="ECO:0000256" key="1">
    <source>
        <dbReference type="ARBA" id="ARBA00004191"/>
    </source>
</evidence>
<evidence type="ECO:0000256" key="10">
    <source>
        <dbReference type="ARBA" id="ARBA00041495"/>
    </source>
</evidence>
<comment type="subcellular location">
    <subcellularLocation>
        <location evidence="1">Secreted</location>
        <location evidence="1">Cell wall</location>
    </subcellularLocation>
</comment>
<keyword evidence="15" id="KW-1185">Reference proteome</keyword>
<dbReference type="SUPFAM" id="SSF51445">
    <property type="entry name" value="(Trans)glycosidases"/>
    <property type="match status" value="1"/>
</dbReference>
<organism evidence="14 15">
    <name type="scientific">Neurospora tetraspora</name>
    <dbReference type="NCBI Taxonomy" id="94610"/>
    <lineage>
        <taxon>Eukaryota</taxon>
        <taxon>Fungi</taxon>
        <taxon>Dikarya</taxon>
        <taxon>Ascomycota</taxon>
        <taxon>Pezizomycotina</taxon>
        <taxon>Sordariomycetes</taxon>
        <taxon>Sordariomycetidae</taxon>
        <taxon>Sordariales</taxon>
        <taxon>Sordariaceae</taxon>
        <taxon>Neurospora</taxon>
    </lineage>
</organism>
<evidence type="ECO:0000256" key="12">
    <source>
        <dbReference type="ARBA" id="ARBA00042762"/>
    </source>
</evidence>
<dbReference type="GO" id="GO:0009277">
    <property type="term" value="C:fungal-type cell wall"/>
    <property type="evidence" value="ECO:0007669"/>
    <property type="project" value="TreeGrafter"/>
</dbReference>
<keyword evidence="6 14" id="KW-0378">Hydrolase</keyword>
<accession>A0AAE0MK96</accession>
<dbReference type="EMBL" id="JAUEPP010000009">
    <property type="protein sequence ID" value="KAK3334803.1"/>
    <property type="molecule type" value="Genomic_DNA"/>
</dbReference>
<dbReference type="GO" id="GO:0009986">
    <property type="term" value="C:cell surface"/>
    <property type="evidence" value="ECO:0007669"/>
    <property type="project" value="TreeGrafter"/>
</dbReference>
<keyword evidence="5" id="KW-0732">Signal</keyword>
<evidence type="ECO:0000256" key="9">
    <source>
        <dbReference type="ARBA" id="ARBA00039284"/>
    </source>
</evidence>
<protein>
    <recommendedName>
        <fullName evidence="9">Probable beta-glucosidase btgE</fullName>
    </recommendedName>
    <alternativeName>
        <fullName evidence="10">Beta-D-glucoside glucohydrolase btgE</fullName>
    </alternativeName>
    <alternativeName>
        <fullName evidence="12">Cellobiase btgE</fullName>
    </alternativeName>
    <alternativeName>
        <fullName evidence="11">Gentiobiase btgE</fullName>
    </alternativeName>
</protein>
<evidence type="ECO:0000256" key="2">
    <source>
        <dbReference type="ARBA" id="ARBA00008773"/>
    </source>
</evidence>
<dbReference type="InterPro" id="IPR017853">
    <property type="entry name" value="GH"/>
</dbReference>
<dbReference type="PANTHER" id="PTHR16631:SF24">
    <property type="entry name" value="FAMILY 17 GLUCOSIDASE SCW11-RELATED"/>
    <property type="match status" value="1"/>
</dbReference>
<dbReference type="GO" id="GO:0071555">
    <property type="term" value="P:cell wall organization"/>
    <property type="evidence" value="ECO:0007669"/>
    <property type="project" value="TreeGrafter"/>
</dbReference>
<dbReference type="Gene3D" id="3.20.20.80">
    <property type="entry name" value="Glycosidases"/>
    <property type="match status" value="1"/>
</dbReference>
<reference evidence="14" key="1">
    <citation type="journal article" date="2023" name="Mol. Phylogenet. Evol.">
        <title>Genome-scale phylogeny and comparative genomics of the fungal order Sordariales.</title>
        <authorList>
            <person name="Hensen N."/>
            <person name="Bonometti L."/>
            <person name="Westerberg I."/>
            <person name="Brannstrom I.O."/>
            <person name="Guillou S."/>
            <person name="Cros-Aarteil S."/>
            <person name="Calhoun S."/>
            <person name="Haridas S."/>
            <person name="Kuo A."/>
            <person name="Mondo S."/>
            <person name="Pangilinan J."/>
            <person name="Riley R."/>
            <person name="LaButti K."/>
            <person name="Andreopoulos B."/>
            <person name="Lipzen A."/>
            <person name="Chen C."/>
            <person name="Yan M."/>
            <person name="Daum C."/>
            <person name="Ng V."/>
            <person name="Clum A."/>
            <person name="Steindorff A."/>
            <person name="Ohm R.A."/>
            <person name="Martin F."/>
            <person name="Silar P."/>
            <person name="Natvig D.O."/>
            <person name="Lalanne C."/>
            <person name="Gautier V."/>
            <person name="Ament-Velasquez S.L."/>
            <person name="Kruys A."/>
            <person name="Hutchinson M.I."/>
            <person name="Powell A.J."/>
            <person name="Barry K."/>
            <person name="Miller A.N."/>
            <person name="Grigoriev I.V."/>
            <person name="Debuchy R."/>
            <person name="Gladieux P."/>
            <person name="Hiltunen Thoren M."/>
            <person name="Johannesson H."/>
        </authorList>
    </citation>
    <scope>NUCLEOTIDE SEQUENCE</scope>
    <source>
        <strain evidence="14">CBS 560.94</strain>
    </source>
</reference>
<evidence type="ECO:0000256" key="8">
    <source>
        <dbReference type="ARBA" id="ARBA00024983"/>
    </source>
</evidence>
<sequence>MKGTLVAATAAILAGGASAHRNHHRHLHQPLFEKRVHNESEICVPGCTTIWTTITGPAGLYTPPATAAPATSSAITTSEALPTLSSSMGFANTSSIAVPSTTEVVVVPTTTSMGPVTVPTPIQQTCATPGTYTFPATTVVLTETKTVCGASSTVVPSGTHTLGGVTTVVETATTVVCPYATTKTAENGVVTSVVEMTTYVCPSAGTYTIAPITTTVTDSTPVTVVVPVVETYCPGIYSAPAVVTTVTETNVVVYCPFTSVGDSPVASSTQAPEPTTSVAAPVVSVAPPVVSVAPPVVSVAPPVVSVAPPVVSVAPQEPSSTSSALPVVSVVSSVSQEPSSTVASSSAAPAPTAPTGNLGGKGDKWAMTYTPFTQDGQCKSAADVMTDVKSIASAGFTTLRVYSTDCDTLPSVGAAAEATGLRLILGIFIGTVGCDNGSPDVADQIAAIKSWGRFDMVDLVVVGNEALFNGFCTVGQLKDLIYHVKSELGSAGYSGPYTTTDVVSAWQSMDVTDICNAIDVVACNAHAYFNANTAPEQAGTFVAGQLDIVEKICNKPGFVMETGWPTAGECIGKACPGFEQQATALAAIKQEMGKKVVFFSFSDDHWKQPGSCNCEQHWGCGQVFGVL</sequence>
<dbReference type="GO" id="GO:0005576">
    <property type="term" value="C:extracellular region"/>
    <property type="evidence" value="ECO:0007669"/>
    <property type="project" value="TreeGrafter"/>
</dbReference>
<evidence type="ECO:0000313" key="14">
    <source>
        <dbReference type="EMBL" id="KAK3334803.1"/>
    </source>
</evidence>
<dbReference type="PANTHER" id="PTHR16631">
    <property type="entry name" value="GLUCAN 1,3-BETA-GLUCOSIDASE"/>
    <property type="match status" value="1"/>
</dbReference>